<comment type="similarity">
    <text evidence="1">Belongs to the DapA family.</text>
</comment>
<keyword evidence="2" id="KW-0456">Lyase</keyword>
<dbReference type="EMBL" id="JAOQIO010000084">
    <property type="protein sequence ID" value="MCU6794375.1"/>
    <property type="molecule type" value="Genomic_DNA"/>
</dbReference>
<dbReference type="PANTHER" id="PTHR12128:SF66">
    <property type="entry name" value="4-HYDROXY-2-OXOGLUTARATE ALDOLASE, MITOCHONDRIAL"/>
    <property type="match status" value="1"/>
</dbReference>
<evidence type="ECO:0000313" key="4">
    <source>
        <dbReference type="Proteomes" id="UP001652445"/>
    </source>
</evidence>
<evidence type="ECO:0000256" key="1">
    <source>
        <dbReference type="ARBA" id="ARBA00007592"/>
    </source>
</evidence>
<comment type="caution">
    <text evidence="3">The sequence shown here is derived from an EMBL/GenBank/DDBJ whole genome shotgun (WGS) entry which is preliminary data.</text>
</comment>
<dbReference type="PANTHER" id="PTHR12128">
    <property type="entry name" value="DIHYDRODIPICOLINATE SYNTHASE"/>
    <property type="match status" value="1"/>
</dbReference>
<accession>A0ABT2UIA5</accession>
<organism evidence="3 4">
    <name type="scientific">Paenibacillus baimaensis</name>
    <dbReference type="NCBI Taxonomy" id="2982185"/>
    <lineage>
        <taxon>Bacteria</taxon>
        <taxon>Bacillati</taxon>
        <taxon>Bacillota</taxon>
        <taxon>Bacilli</taxon>
        <taxon>Bacillales</taxon>
        <taxon>Paenibacillaceae</taxon>
        <taxon>Paenibacillus</taxon>
    </lineage>
</organism>
<dbReference type="Gene3D" id="3.20.20.70">
    <property type="entry name" value="Aldolase class I"/>
    <property type="match status" value="1"/>
</dbReference>
<proteinExistence type="inferred from homology"/>
<sequence length="305" mass="34286">MGNTIANGVWPTMLTPFTENNQLDEPALERLVDWYIEQGVHGLFAVCNSSEMFKLSLDERVKATRIVVRQASGRVPVIASGHISDSIEDQIEEIKQIWAEGIEAFVMLSNRLAAEHESDEVWKANAERILQAIPDVKFGIYECPYPYKRLMNPALLEWCISTGRFLFLKDTCCDIVEIKARLEVLKGTGLKLFNANSATLLESLKLGASGFSGIMANHHPNLYVWLAENWNTQPEKAEQVQDYVGLASGIEGQYYPVDAKYNIQLSGVPITLTTRVKDGAGLQPHQRTLVEQLKRYSDRLMAELK</sequence>
<reference evidence="3 4" key="1">
    <citation type="submission" date="2022-09" db="EMBL/GenBank/DDBJ databases">
        <authorList>
            <person name="Han X.L."/>
            <person name="Wang Q."/>
            <person name="Lu T."/>
        </authorList>
    </citation>
    <scope>NUCLEOTIDE SEQUENCE [LARGE SCALE GENOMIC DNA]</scope>
    <source>
        <strain evidence="3 4">WQ 127069</strain>
    </source>
</reference>
<dbReference type="InterPro" id="IPR002220">
    <property type="entry name" value="DapA-like"/>
</dbReference>
<dbReference type="RefSeq" id="WP_262685539.1">
    <property type="nucleotide sequence ID" value="NZ_JAOQIO010000084.1"/>
</dbReference>
<dbReference type="CDD" id="cd00408">
    <property type="entry name" value="DHDPS-like"/>
    <property type="match status" value="1"/>
</dbReference>
<dbReference type="Proteomes" id="UP001652445">
    <property type="component" value="Unassembled WGS sequence"/>
</dbReference>
<evidence type="ECO:0000313" key="3">
    <source>
        <dbReference type="EMBL" id="MCU6794375.1"/>
    </source>
</evidence>
<dbReference type="SUPFAM" id="SSF51569">
    <property type="entry name" value="Aldolase"/>
    <property type="match status" value="1"/>
</dbReference>
<gene>
    <name evidence="3" type="ORF">OB236_19910</name>
</gene>
<dbReference type="InterPro" id="IPR013785">
    <property type="entry name" value="Aldolase_TIM"/>
</dbReference>
<evidence type="ECO:0000256" key="2">
    <source>
        <dbReference type="ARBA" id="ARBA00023239"/>
    </source>
</evidence>
<protein>
    <submittedName>
        <fullName evidence="3">Dihydrodipicolinate synthase family protein</fullName>
    </submittedName>
</protein>
<dbReference type="SMART" id="SM01130">
    <property type="entry name" value="DHDPS"/>
    <property type="match status" value="1"/>
</dbReference>
<name>A0ABT2UIA5_9BACL</name>
<dbReference type="Pfam" id="PF00701">
    <property type="entry name" value="DHDPS"/>
    <property type="match status" value="1"/>
</dbReference>
<keyword evidence="4" id="KW-1185">Reference proteome</keyword>